<dbReference type="AlphaFoldDB" id="F9Q7X7"/>
<evidence type="ECO:0000313" key="2">
    <source>
        <dbReference type="Proteomes" id="UP000006235"/>
    </source>
</evidence>
<gene>
    <name evidence="1" type="ORF">HMPREF9952_1731</name>
</gene>
<dbReference type="Proteomes" id="UP000006235">
    <property type="component" value="Unassembled WGS sequence"/>
</dbReference>
<evidence type="ECO:0000313" key="1">
    <source>
        <dbReference type="EMBL" id="EGV06330.1"/>
    </source>
</evidence>
<accession>F9Q7X7</accession>
<organism evidence="1 2">
    <name type="scientific">Haemophilus pittmaniae HK 85</name>
    <dbReference type="NCBI Taxonomy" id="1035188"/>
    <lineage>
        <taxon>Bacteria</taxon>
        <taxon>Pseudomonadati</taxon>
        <taxon>Pseudomonadota</taxon>
        <taxon>Gammaproteobacteria</taxon>
        <taxon>Pasteurellales</taxon>
        <taxon>Pasteurellaceae</taxon>
        <taxon>Haemophilus</taxon>
    </lineage>
</organism>
<dbReference type="EMBL" id="AFUV01000007">
    <property type="protein sequence ID" value="EGV06330.1"/>
    <property type="molecule type" value="Genomic_DNA"/>
</dbReference>
<protein>
    <submittedName>
        <fullName evidence="1">Uncharacterized protein</fullName>
    </submittedName>
</protein>
<comment type="caution">
    <text evidence="1">The sequence shown here is derived from an EMBL/GenBank/DDBJ whole genome shotgun (WGS) entry which is preliminary data.</text>
</comment>
<sequence>MHKILNEINLLRIMSHFKIDFLVNLNKINELASFFSKTL</sequence>
<proteinExistence type="predicted"/>
<reference evidence="1 2" key="1">
    <citation type="submission" date="2011-07" db="EMBL/GenBank/DDBJ databases">
        <authorList>
            <person name="Harkins D.M."/>
            <person name="Madupu R."/>
            <person name="Durkin A.S."/>
            <person name="Torralba M."/>
            <person name="Methe B."/>
            <person name="Sutton G.G."/>
            <person name="Nelson K.E."/>
        </authorList>
    </citation>
    <scope>NUCLEOTIDE SEQUENCE [LARGE SCALE GENOMIC DNA]</scope>
    <source>
        <strain evidence="1 2">HK 85</strain>
    </source>
</reference>
<name>F9Q7X7_9PAST</name>